<evidence type="ECO:0000313" key="3">
    <source>
        <dbReference type="Proteomes" id="UP000184383"/>
    </source>
</evidence>
<feature type="region of interest" description="Disordered" evidence="1">
    <location>
        <begin position="15"/>
        <end position="77"/>
    </location>
</feature>
<evidence type="ECO:0000256" key="1">
    <source>
        <dbReference type="SAM" id="MobiDB-lite"/>
    </source>
</evidence>
<reference evidence="3" key="1">
    <citation type="journal article" date="2017" name="Genome Biol.">
        <title>Comparative genomics reveals high biological diversity and specific adaptations in the industrially and medically important fungal genus Aspergillus.</title>
        <authorList>
            <person name="de Vries R.P."/>
            <person name="Riley R."/>
            <person name="Wiebenga A."/>
            <person name="Aguilar-Osorio G."/>
            <person name="Amillis S."/>
            <person name="Uchima C.A."/>
            <person name="Anderluh G."/>
            <person name="Asadollahi M."/>
            <person name="Askin M."/>
            <person name="Barry K."/>
            <person name="Battaglia E."/>
            <person name="Bayram O."/>
            <person name="Benocci T."/>
            <person name="Braus-Stromeyer S.A."/>
            <person name="Caldana C."/>
            <person name="Canovas D."/>
            <person name="Cerqueira G.C."/>
            <person name="Chen F."/>
            <person name="Chen W."/>
            <person name="Choi C."/>
            <person name="Clum A."/>
            <person name="Dos Santos R.A."/>
            <person name="Damasio A.R."/>
            <person name="Diallinas G."/>
            <person name="Emri T."/>
            <person name="Fekete E."/>
            <person name="Flipphi M."/>
            <person name="Freyberg S."/>
            <person name="Gallo A."/>
            <person name="Gournas C."/>
            <person name="Habgood R."/>
            <person name="Hainaut M."/>
            <person name="Harispe M.L."/>
            <person name="Henrissat B."/>
            <person name="Hilden K.S."/>
            <person name="Hope R."/>
            <person name="Hossain A."/>
            <person name="Karabika E."/>
            <person name="Karaffa L."/>
            <person name="Karanyi Z."/>
            <person name="Krasevec N."/>
            <person name="Kuo A."/>
            <person name="Kusch H."/>
            <person name="LaButti K."/>
            <person name="Lagendijk E.L."/>
            <person name="Lapidus A."/>
            <person name="Levasseur A."/>
            <person name="Lindquist E."/>
            <person name="Lipzen A."/>
            <person name="Logrieco A.F."/>
            <person name="MacCabe A."/>
            <person name="Maekelae M.R."/>
            <person name="Malavazi I."/>
            <person name="Melin P."/>
            <person name="Meyer V."/>
            <person name="Mielnichuk N."/>
            <person name="Miskei M."/>
            <person name="Molnar A.P."/>
            <person name="Mule G."/>
            <person name="Ngan C.Y."/>
            <person name="Orejas M."/>
            <person name="Orosz E."/>
            <person name="Ouedraogo J.P."/>
            <person name="Overkamp K.M."/>
            <person name="Park H.-S."/>
            <person name="Perrone G."/>
            <person name="Piumi F."/>
            <person name="Punt P.J."/>
            <person name="Ram A.F."/>
            <person name="Ramon A."/>
            <person name="Rauscher S."/>
            <person name="Record E."/>
            <person name="Riano-Pachon D.M."/>
            <person name="Robert V."/>
            <person name="Roehrig J."/>
            <person name="Ruller R."/>
            <person name="Salamov A."/>
            <person name="Salih N.S."/>
            <person name="Samson R.A."/>
            <person name="Sandor E."/>
            <person name="Sanguinetti M."/>
            <person name="Schuetze T."/>
            <person name="Sepcic K."/>
            <person name="Shelest E."/>
            <person name="Sherlock G."/>
            <person name="Sophianopoulou V."/>
            <person name="Squina F.M."/>
            <person name="Sun H."/>
            <person name="Susca A."/>
            <person name="Todd R.B."/>
            <person name="Tsang A."/>
            <person name="Unkles S.E."/>
            <person name="van de Wiele N."/>
            <person name="van Rossen-Uffink D."/>
            <person name="Oliveira J.V."/>
            <person name="Vesth T.C."/>
            <person name="Visser J."/>
            <person name="Yu J.-H."/>
            <person name="Zhou M."/>
            <person name="Andersen M.R."/>
            <person name="Archer D.B."/>
            <person name="Baker S.E."/>
            <person name="Benoit I."/>
            <person name="Brakhage A.A."/>
            <person name="Braus G.H."/>
            <person name="Fischer R."/>
            <person name="Frisvad J.C."/>
            <person name="Goldman G.H."/>
            <person name="Houbraken J."/>
            <person name="Oakley B."/>
            <person name="Pocsi I."/>
            <person name="Scazzocchio C."/>
            <person name="Seiboth B."/>
            <person name="vanKuyk P.A."/>
            <person name="Wortman J."/>
            <person name="Dyer P.S."/>
            <person name="Grigoriev I.V."/>
        </authorList>
    </citation>
    <scope>NUCLEOTIDE SEQUENCE [LARGE SCALE GENOMIC DNA]</scope>
    <source>
        <strain evidence="3">DTO 134E9</strain>
    </source>
</reference>
<dbReference type="EMBL" id="KV878210">
    <property type="protein sequence ID" value="OJJ38072.1"/>
    <property type="molecule type" value="Genomic_DNA"/>
</dbReference>
<evidence type="ECO:0000313" key="2">
    <source>
        <dbReference type="EMBL" id="OJJ38072.1"/>
    </source>
</evidence>
<keyword evidence="3" id="KW-1185">Reference proteome</keyword>
<dbReference type="CDD" id="cd14688">
    <property type="entry name" value="bZIP_YAP"/>
    <property type="match status" value="1"/>
</dbReference>
<dbReference type="VEuPathDB" id="FungiDB:ASPWEDRAFT_168005"/>
<dbReference type="SUPFAM" id="SSF57959">
    <property type="entry name" value="Leucine zipper domain"/>
    <property type="match status" value="1"/>
</dbReference>
<dbReference type="PANTHER" id="PTHR40618">
    <property type="entry name" value="B-ZIP TRANSCRIPTION FACTOR (EUROFUNG)-RELATED"/>
    <property type="match status" value="1"/>
</dbReference>
<organism evidence="2 3">
    <name type="scientific">Aspergillus wentii DTO 134E9</name>
    <dbReference type="NCBI Taxonomy" id="1073089"/>
    <lineage>
        <taxon>Eukaryota</taxon>
        <taxon>Fungi</taxon>
        <taxon>Dikarya</taxon>
        <taxon>Ascomycota</taxon>
        <taxon>Pezizomycotina</taxon>
        <taxon>Eurotiomycetes</taxon>
        <taxon>Eurotiomycetidae</taxon>
        <taxon>Eurotiales</taxon>
        <taxon>Aspergillaceae</taxon>
        <taxon>Aspergillus</taxon>
        <taxon>Aspergillus subgen. Cremei</taxon>
    </lineage>
</organism>
<dbReference type="OrthoDB" id="545169at2759"/>
<dbReference type="InterPro" id="IPR046347">
    <property type="entry name" value="bZIP_sf"/>
</dbReference>
<protein>
    <recommendedName>
        <fullName evidence="4">BZIP domain-containing protein</fullName>
    </recommendedName>
</protein>
<feature type="compositionally biased region" description="Basic and acidic residues" evidence="1">
    <location>
        <begin position="28"/>
        <end position="41"/>
    </location>
</feature>
<name>A0A1L9RT12_ASPWE</name>
<evidence type="ECO:0008006" key="4">
    <source>
        <dbReference type="Google" id="ProtNLM"/>
    </source>
</evidence>
<dbReference type="PANTHER" id="PTHR40618:SF1">
    <property type="entry name" value="B-ZIP TRANSCRIPTION FACTOR (EUROFUNG)"/>
    <property type="match status" value="1"/>
</dbReference>
<dbReference type="AlphaFoldDB" id="A0A1L9RT12"/>
<feature type="region of interest" description="Disordered" evidence="1">
    <location>
        <begin position="143"/>
        <end position="169"/>
    </location>
</feature>
<gene>
    <name evidence="2" type="ORF">ASPWEDRAFT_168005</name>
</gene>
<proteinExistence type="predicted"/>
<accession>A0A1L9RT12</accession>
<dbReference type="Proteomes" id="UP000184383">
    <property type="component" value="Unassembled WGS sequence"/>
</dbReference>
<dbReference type="GO" id="GO:0003700">
    <property type="term" value="F:DNA-binding transcription factor activity"/>
    <property type="evidence" value="ECO:0007669"/>
    <property type="project" value="InterPro"/>
</dbReference>
<dbReference type="Gene3D" id="1.20.5.170">
    <property type="match status" value="1"/>
</dbReference>
<dbReference type="GeneID" id="63746084"/>
<sequence>MSANRQLLQTLSARSYHPTLNHHSATNDNEHIPDLSPDHDLSNMAPMAASDRVRKRGRPRLPPSNTAPSQDRRMQIRSAQRTYRLKKEAMFRDMSSRVVELESSMRRISDSLSGFCQMAVESDLHVTHPGLFKELHLITGQLQSETGNIEEPSRGSTESNERDLDSPVSRSIADPDAAIFGYHPEQVVMEADSHADVDDDIDLANKYSLNTPLPGTTVYTYSFHEPDFSRRLQRYCVEHAYRLFTNTSTNPQLIYRVFRLVPCIRDKTKMEPYFRRLVRAGKAERLEVSTLPFYCIGGAATHYPRADGDGKAVYPQNMRYPNRILGISSADECKKSVDIQARLEMLQLHGEWFDCHDVQGYLEERGVSLDGHSSLFPGISNGGILDVQCFFDLLVRGMVILGRAPGFRRSDVDAAFNSALRWHRQD</sequence>
<dbReference type="RefSeq" id="XP_040691748.1">
    <property type="nucleotide sequence ID" value="XM_040830236.1"/>
</dbReference>